<dbReference type="InterPro" id="IPR036250">
    <property type="entry name" value="AcylCo_DH-like_C"/>
</dbReference>
<dbReference type="Proteomes" id="UP000580474">
    <property type="component" value="Unassembled WGS sequence"/>
</dbReference>
<dbReference type="Pfam" id="PF00441">
    <property type="entry name" value="Acyl-CoA_dh_1"/>
    <property type="match status" value="1"/>
</dbReference>
<proteinExistence type="inferred from homology"/>
<dbReference type="InterPro" id="IPR009075">
    <property type="entry name" value="AcylCo_DH/oxidase_C"/>
</dbReference>
<dbReference type="EMBL" id="JACHIV010000001">
    <property type="protein sequence ID" value="MBB5069438.1"/>
    <property type="molecule type" value="Genomic_DNA"/>
</dbReference>
<dbReference type="InterPro" id="IPR009100">
    <property type="entry name" value="AcylCoA_DH/oxidase_NM_dom_sf"/>
</dbReference>
<organism evidence="8 9">
    <name type="scientific">Saccharopolyspora gloriosae</name>
    <dbReference type="NCBI Taxonomy" id="455344"/>
    <lineage>
        <taxon>Bacteria</taxon>
        <taxon>Bacillati</taxon>
        <taxon>Actinomycetota</taxon>
        <taxon>Actinomycetes</taxon>
        <taxon>Pseudonocardiales</taxon>
        <taxon>Pseudonocardiaceae</taxon>
        <taxon>Saccharopolyspora</taxon>
    </lineage>
</organism>
<gene>
    <name evidence="8" type="ORF">BJ969_002526</name>
</gene>
<dbReference type="InterPro" id="IPR037069">
    <property type="entry name" value="AcylCoA_DH/ox_N_sf"/>
</dbReference>
<feature type="domain" description="Acyl-CoA dehydrogenase/oxidase C-terminal" evidence="6">
    <location>
        <begin position="222"/>
        <end position="346"/>
    </location>
</feature>
<dbReference type="RefSeq" id="WP_184479126.1">
    <property type="nucleotide sequence ID" value="NZ_JACHIV010000001.1"/>
</dbReference>
<dbReference type="Gene3D" id="2.40.110.10">
    <property type="entry name" value="Butyryl-CoA Dehydrogenase, subunit A, domain 2"/>
    <property type="match status" value="1"/>
</dbReference>
<reference evidence="8 9" key="1">
    <citation type="submission" date="2020-08" db="EMBL/GenBank/DDBJ databases">
        <title>Sequencing the genomes of 1000 actinobacteria strains.</title>
        <authorList>
            <person name="Klenk H.-P."/>
        </authorList>
    </citation>
    <scope>NUCLEOTIDE SEQUENCE [LARGE SCALE GENOMIC DNA]</scope>
    <source>
        <strain evidence="8 9">DSM 45582</strain>
    </source>
</reference>
<evidence type="ECO:0000259" key="6">
    <source>
        <dbReference type="Pfam" id="PF00441"/>
    </source>
</evidence>
<evidence type="ECO:0000313" key="8">
    <source>
        <dbReference type="EMBL" id="MBB5069438.1"/>
    </source>
</evidence>
<dbReference type="AlphaFoldDB" id="A0A840NGQ4"/>
<keyword evidence="4" id="KW-0274">FAD</keyword>
<dbReference type="SUPFAM" id="SSF47203">
    <property type="entry name" value="Acyl-CoA dehydrogenase C-terminal domain-like"/>
    <property type="match status" value="1"/>
</dbReference>
<sequence>MRLVLTGQQEDLRTAVRDFLADQAGPERVRDVLETADGFDRVLWRRAGAELGVLGLVVAEEHGGAGAGHVERSVVAEELGATLVPSPFLASAVLAVDVLNAVDDVGMRERYLPPLAAGELIGTVAHGAEAAERDGGWRLDGRLAPVISGDVADVVLVHAATPDGTGWFALDTTASGVHRTTLRALDPTRRLARLDLSGARATRLDTADPDAVRSSVDDLAAVALAAEQVGGMRRVLEMTTEYAKVRVQFGRRIGSYQGVKHALADLHGSWEQAVSVLRHAAWAADEDPDELPIAAAVAQVFCAPAAFRAAADGVVLHGGIGYTWEHDAHLYYKRAKTSEVLFGSERDRRLRLADLMGV</sequence>
<dbReference type="PANTHER" id="PTHR43884">
    <property type="entry name" value="ACYL-COA DEHYDROGENASE"/>
    <property type="match status" value="1"/>
</dbReference>
<dbReference type="GO" id="GO:0003995">
    <property type="term" value="F:acyl-CoA dehydrogenase activity"/>
    <property type="evidence" value="ECO:0007669"/>
    <property type="project" value="TreeGrafter"/>
</dbReference>
<comment type="cofactor">
    <cofactor evidence="1">
        <name>FAD</name>
        <dbReference type="ChEBI" id="CHEBI:57692"/>
    </cofactor>
</comment>
<dbReference type="CDD" id="cd00567">
    <property type="entry name" value="ACAD"/>
    <property type="match status" value="1"/>
</dbReference>
<accession>A0A840NGQ4</accession>
<name>A0A840NGQ4_9PSEU</name>
<evidence type="ECO:0000259" key="7">
    <source>
        <dbReference type="Pfam" id="PF02771"/>
    </source>
</evidence>
<dbReference type="GO" id="GO:0050660">
    <property type="term" value="F:flavin adenine dinucleotide binding"/>
    <property type="evidence" value="ECO:0007669"/>
    <property type="project" value="InterPro"/>
</dbReference>
<dbReference type="Pfam" id="PF02771">
    <property type="entry name" value="Acyl-CoA_dh_N"/>
    <property type="match status" value="1"/>
</dbReference>
<feature type="domain" description="Acyl-CoA dehydrogenase/oxidase N-terminal" evidence="7">
    <location>
        <begin position="8"/>
        <end position="119"/>
    </location>
</feature>
<evidence type="ECO:0000256" key="5">
    <source>
        <dbReference type="ARBA" id="ARBA00023002"/>
    </source>
</evidence>
<keyword evidence="9" id="KW-1185">Reference proteome</keyword>
<evidence type="ECO:0000256" key="4">
    <source>
        <dbReference type="ARBA" id="ARBA00022827"/>
    </source>
</evidence>
<comment type="similarity">
    <text evidence="2">Belongs to the acyl-CoA dehydrogenase family.</text>
</comment>
<evidence type="ECO:0000256" key="3">
    <source>
        <dbReference type="ARBA" id="ARBA00022630"/>
    </source>
</evidence>
<keyword evidence="3" id="KW-0285">Flavoprotein</keyword>
<dbReference type="PANTHER" id="PTHR43884:SF20">
    <property type="entry name" value="ACYL-COA DEHYDROGENASE FADE28"/>
    <property type="match status" value="1"/>
</dbReference>
<protein>
    <submittedName>
        <fullName evidence="8">Alkylation response protein AidB-like acyl-CoA dehydrogenase</fullName>
    </submittedName>
</protein>
<comment type="caution">
    <text evidence="8">The sequence shown here is derived from an EMBL/GenBank/DDBJ whole genome shotgun (WGS) entry which is preliminary data.</text>
</comment>
<dbReference type="InterPro" id="IPR046373">
    <property type="entry name" value="Acyl-CoA_Oxase/DH_mid-dom_sf"/>
</dbReference>
<evidence type="ECO:0000256" key="2">
    <source>
        <dbReference type="ARBA" id="ARBA00009347"/>
    </source>
</evidence>
<dbReference type="InterPro" id="IPR013786">
    <property type="entry name" value="AcylCoA_DH/ox_N"/>
</dbReference>
<dbReference type="Gene3D" id="1.20.140.10">
    <property type="entry name" value="Butyryl-CoA Dehydrogenase, subunit A, domain 3"/>
    <property type="match status" value="1"/>
</dbReference>
<dbReference type="Gene3D" id="1.10.540.10">
    <property type="entry name" value="Acyl-CoA dehydrogenase/oxidase, N-terminal domain"/>
    <property type="match status" value="1"/>
</dbReference>
<evidence type="ECO:0000313" key="9">
    <source>
        <dbReference type="Proteomes" id="UP000580474"/>
    </source>
</evidence>
<evidence type="ECO:0000256" key="1">
    <source>
        <dbReference type="ARBA" id="ARBA00001974"/>
    </source>
</evidence>
<keyword evidence="5" id="KW-0560">Oxidoreductase</keyword>
<dbReference type="SUPFAM" id="SSF56645">
    <property type="entry name" value="Acyl-CoA dehydrogenase NM domain-like"/>
    <property type="match status" value="1"/>
</dbReference>